<evidence type="ECO:0000313" key="2">
    <source>
        <dbReference type="EMBL" id="KAH3783033.1"/>
    </source>
</evidence>
<proteinExistence type="predicted"/>
<dbReference type="EMBL" id="JAIWYP010000008">
    <property type="protein sequence ID" value="KAH3783033.1"/>
    <property type="molecule type" value="Genomic_DNA"/>
</dbReference>
<accession>A0A9D4IT15</accession>
<reference evidence="2" key="2">
    <citation type="submission" date="2020-11" db="EMBL/GenBank/DDBJ databases">
        <authorList>
            <person name="McCartney M.A."/>
            <person name="Auch B."/>
            <person name="Kono T."/>
            <person name="Mallez S."/>
            <person name="Becker A."/>
            <person name="Gohl D.M."/>
            <person name="Silverstein K.A.T."/>
            <person name="Koren S."/>
            <person name="Bechman K.B."/>
            <person name="Herman A."/>
            <person name="Abrahante J.E."/>
            <person name="Garbe J."/>
        </authorList>
    </citation>
    <scope>NUCLEOTIDE SEQUENCE</scope>
    <source>
        <strain evidence="2">Duluth1</strain>
        <tissue evidence="2">Whole animal</tissue>
    </source>
</reference>
<feature type="transmembrane region" description="Helical" evidence="1">
    <location>
        <begin position="44"/>
        <end position="73"/>
    </location>
</feature>
<keyword evidence="1" id="KW-0472">Membrane</keyword>
<evidence type="ECO:0000256" key="1">
    <source>
        <dbReference type="SAM" id="Phobius"/>
    </source>
</evidence>
<dbReference type="Gene3D" id="3.90.1720.10">
    <property type="entry name" value="endopeptidase domain like (from Nostoc punctiforme)"/>
    <property type="match status" value="1"/>
</dbReference>
<comment type="caution">
    <text evidence="2">The sequence shown here is derived from an EMBL/GenBank/DDBJ whole genome shotgun (WGS) entry which is preliminary data.</text>
</comment>
<protein>
    <submittedName>
        <fullName evidence="2">Uncharacterized protein</fullName>
    </submittedName>
</protein>
<organism evidence="2 3">
    <name type="scientific">Dreissena polymorpha</name>
    <name type="common">Zebra mussel</name>
    <name type="synonym">Mytilus polymorpha</name>
    <dbReference type="NCBI Taxonomy" id="45954"/>
    <lineage>
        <taxon>Eukaryota</taxon>
        <taxon>Metazoa</taxon>
        <taxon>Spiralia</taxon>
        <taxon>Lophotrochozoa</taxon>
        <taxon>Mollusca</taxon>
        <taxon>Bivalvia</taxon>
        <taxon>Autobranchia</taxon>
        <taxon>Heteroconchia</taxon>
        <taxon>Euheterodonta</taxon>
        <taxon>Imparidentia</taxon>
        <taxon>Neoheterodontei</taxon>
        <taxon>Myida</taxon>
        <taxon>Dreissenoidea</taxon>
        <taxon>Dreissenidae</taxon>
        <taxon>Dreissena</taxon>
    </lineage>
</organism>
<evidence type="ECO:0000313" key="3">
    <source>
        <dbReference type="Proteomes" id="UP000828390"/>
    </source>
</evidence>
<dbReference type="Proteomes" id="UP000828390">
    <property type="component" value="Unassembled WGS sequence"/>
</dbReference>
<dbReference type="AlphaFoldDB" id="A0A9D4IT15"/>
<keyword evidence="1" id="KW-0812">Transmembrane</keyword>
<keyword evidence="3" id="KW-1185">Reference proteome</keyword>
<keyword evidence="1" id="KW-1133">Transmembrane helix</keyword>
<feature type="transmembrane region" description="Helical" evidence="1">
    <location>
        <begin position="12"/>
        <end position="38"/>
    </location>
</feature>
<gene>
    <name evidence="2" type="ORF">DPMN_160960</name>
</gene>
<name>A0A9D4IT15_DREPO</name>
<reference evidence="2" key="1">
    <citation type="journal article" date="2019" name="bioRxiv">
        <title>The Genome of the Zebra Mussel, Dreissena polymorpha: A Resource for Invasive Species Research.</title>
        <authorList>
            <person name="McCartney M.A."/>
            <person name="Auch B."/>
            <person name="Kono T."/>
            <person name="Mallez S."/>
            <person name="Zhang Y."/>
            <person name="Obille A."/>
            <person name="Becker A."/>
            <person name="Abrahante J.E."/>
            <person name="Garbe J."/>
            <person name="Badalamenti J.P."/>
            <person name="Herman A."/>
            <person name="Mangelson H."/>
            <person name="Liachko I."/>
            <person name="Sullivan S."/>
            <person name="Sone E.D."/>
            <person name="Koren S."/>
            <person name="Silverstein K.A.T."/>
            <person name="Beckman K.B."/>
            <person name="Gohl D.M."/>
        </authorList>
    </citation>
    <scope>NUCLEOTIDE SEQUENCE</scope>
    <source>
        <strain evidence="2">Duluth1</strain>
        <tissue evidence="2">Whole animal</tissue>
    </source>
</reference>
<sequence length="226" mass="25444">MVRLRILEAVCSVSAGIGLGIGGGVLGALIGSYIHWVFAYIFCAYGYTVLGLIGTVIGYVIASFLAPSIGTIVKKIKPRRRFDDIAVEIEDVHAGDHIFVNASVLHQQCHAIVVDVSHTSEQICVIRNAFRKGVVREMLKFKKPVYKALYKEAKIYSPHTVIERAKSKIGEREYSYFNCKRFALWCKESEKKENENIESVYTDNTRAENMEPSNREVVEIETHTLN</sequence>